<dbReference type="InterPro" id="IPR025847">
    <property type="entry name" value="MEDS_domain"/>
</dbReference>
<dbReference type="InterPro" id="IPR050267">
    <property type="entry name" value="Anti-sigma-factor_SerPK"/>
</dbReference>
<dbReference type="Gene3D" id="3.30.565.10">
    <property type="entry name" value="Histidine kinase-like ATPase, C-terminal domain"/>
    <property type="match status" value="1"/>
</dbReference>
<evidence type="ECO:0000256" key="1">
    <source>
        <dbReference type="ARBA" id="ARBA00022527"/>
    </source>
</evidence>
<name>A0A2T0SV16_9PSEU</name>
<protein>
    <submittedName>
        <fullName evidence="5">Histidine kinase-like protein</fullName>
    </submittedName>
</protein>
<dbReference type="InterPro" id="IPR003594">
    <property type="entry name" value="HATPase_dom"/>
</dbReference>
<dbReference type="InterPro" id="IPR047718">
    <property type="entry name" value="RsbA-like_anti_sig"/>
</dbReference>
<keyword evidence="6" id="KW-1185">Reference proteome</keyword>
<dbReference type="GO" id="GO:0004674">
    <property type="term" value="F:protein serine/threonine kinase activity"/>
    <property type="evidence" value="ECO:0007669"/>
    <property type="project" value="UniProtKB-KW"/>
</dbReference>
<dbReference type="PANTHER" id="PTHR35526">
    <property type="entry name" value="ANTI-SIGMA-F FACTOR RSBW-RELATED"/>
    <property type="match status" value="1"/>
</dbReference>
<gene>
    <name evidence="5" type="ORF">CLV43_11068</name>
</gene>
<comment type="caution">
    <text evidence="5">The sequence shown here is derived from an EMBL/GenBank/DDBJ whole genome shotgun (WGS) entry which is preliminary data.</text>
</comment>
<evidence type="ECO:0000313" key="6">
    <source>
        <dbReference type="Proteomes" id="UP000239494"/>
    </source>
</evidence>
<evidence type="ECO:0000256" key="2">
    <source>
        <dbReference type="SAM" id="MobiDB-lite"/>
    </source>
</evidence>
<evidence type="ECO:0000259" key="4">
    <source>
        <dbReference type="Pfam" id="PF14417"/>
    </source>
</evidence>
<dbReference type="Pfam" id="PF13581">
    <property type="entry name" value="HATPase_c_2"/>
    <property type="match status" value="1"/>
</dbReference>
<feature type="compositionally biased region" description="Basic and acidic residues" evidence="2">
    <location>
        <begin position="155"/>
        <end position="166"/>
    </location>
</feature>
<reference evidence="5 6" key="1">
    <citation type="submission" date="2018-03" db="EMBL/GenBank/DDBJ databases">
        <title>Genomic Encyclopedia of Archaeal and Bacterial Type Strains, Phase II (KMG-II): from individual species to whole genera.</title>
        <authorList>
            <person name="Goeker M."/>
        </authorList>
    </citation>
    <scope>NUCLEOTIDE SEQUENCE [LARGE SCALE GENOMIC DNA]</scope>
    <source>
        <strain evidence="5 6">DSM 44720</strain>
    </source>
</reference>
<evidence type="ECO:0000259" key="3">
    <source>
        <dbReference type="Pfam" id="PF13581"/>
    </source>
</evidence>
<dbReference type="SUPFAM" id="SSF55874">
    <property type="entry name" value="ATPase domain of HSP90 chaperone/DNA topoisomerase II/histidine kinase"/>
    <property type="match status" value="1"/>
</dbReference>
<dbReference type="Pfam" id="PF14417">
    <property type="entry name" value="MEDS"/>
    <property type="match status" value="1"/>
</dbReference>
<keyword evidence="5" id="KW-0808">Transferase</keyword>
<evidence type="ECO:0000313" key="5">
    <source>
        <dbReference type="EMBL" id="PRY37257.1"/>
    </source>
</evidence>
<dbReference type="EMBL" id="PVTF01000010">
    <property type="protein sequence ID" value="PRY37257.1"/>
    <property type="molecule type" value="Genomic_DNA"/>
</dbReference>
<sequence>MVHFVHEALFYRDPGQYVAGTVPFVLDGLAAGEPVLVAVPPTGIDLIRGELGSRAADVEFLDMTRGGRNPGRIIPGVLTEFADSHPTPVRIVGEPIWAGRSATEYPACVQHEALINTAFDGRRAAILCPYDTAELAPDVLKDAERTHPVLVEGGRRAPSERYDDPLRTATDFNVPLPDPPSSARTHRFDASNMTETRGLIAAHALAAGLGEDKADDLVLAVNELTTNSVVHATGGGELLLWREGATVVCEVRDGGALDDLMVGRLKPPPNTRGGYGVVMVNLLCDLVRIHSDAAGTAIRVHLA</sequence>
<accession>A0A2T0SV16</accession>
<keyword evidence="1" id="KW-0723">Serine/threonine-protein kinase</keyword>
<dbReference type="CDD" id="cd16936">
    <property type="entry name" value="HATPase_RsbW-like"/>
    <property type="match status" value="1"/>
</dbReference>
<dbReference type="PANTHER" id="PTHR35526:SF3">
    <property type="entry name" value="ANTI-SIGMA-F FACTOR RSBW"/>
    <property type="match status" value="1"/>
</dbReference>
<dbReference type="NCBIfam" id="NF041045">
    <property type="entry name" value="RsbA_anti_sig"/>
    <property type="match status" value="1"/>
</dbReference>
<dbReference type="Proteomes" id="UP000239494">
    <property type="component" value="Unassembled WGS sequence"/>
</dbReference>
<feature type="domain" description="MEDS" evidence="4">
    <location>
        <begin position="6"/>
        <end position="148"/>
    </location>
</feature>
<dbReference type="AlphaFoldDB" id="A0A2T0SV16"/>
<keyword evidence="5" id="KW-0418">Kinase</keyword>
<organism evidence="5 6">
    <name type="scientific">Umezawaea tangerina</name>
    <dbReference type="NCBI Taxonomy" id="84725"/>
    <lineage>
        <taxon>Bacteria</taxon>
        <taxon>Bacillati</taxon>
        <taxon>Actinomycetota</taxon>
        <taxon>Actinomycetes</taxon>
        <taxon>Pseudonocardiales</taxon>
        <taxon>Pseudonocardiaceae</taxon>
        <taxon>Umezawaea</taxon>
    </lineage>
</organism>
<feature type="region of interest" description="Disordered" evidence="2">
    <location>
        <begin position="155"/>
        <end position="184"/>
    </location>
</feature>
<dbReference type="InterPro" id="IPR036890">
    <property type="entry name" value="HATPase_C_sf"/>
</dbReference>
<proteinExistence type="predicted"/>
<feature type="domain" description="Histidine kinase/HSP90-like ATPase" evidence="3">
    <location>
        <begin position="190"/>
        <end position="300"/>
    </location>
</feature>